<keyword evidence="10" id="KW-1185">Reference proteome</keyword>
<dbReference type="InterPro" id="IPR022711">
    <property type="entry name" value="RNase_Y_N"/>
</dbReference>
<dbReference type="Proteomes" id="UP000830116">
    <property type="component" value="Chromosome"/>
</dbReference>
<dbReference type="NCBIfam" id="TIGR03319">
    <property type="entry name" value="RNase_Y"/>
    <property type="match status" value="1"/>
</dbReference>
<dbReference type="InterPro" id="IPR004088">
    <property type="entry name" value="KH_dom_type_1"/>
</dbReference>
<evidence type="ECO:0000256" key="5">
    <source>
        <dbReference type="HAMAP-Rule" id="MF_00335"/>
    </source>
</evidence>
<dbReference type="InterPro" id="IPR017705">
    <property type="entry name" value="Ribonuclease_Y"/>
</dbReference>
<dbReference type="EC" id="3.1.-.-" evidence="5 6"/>
<name>A0ABY4CKC2_9BACT</name>
<dbReference type="RefSeq" id="WP_243540485.1">
    <property type="nucleotide sequence ID" value="NZ_CP093442.1"/>
</dbReference>
<evidence type="ECO:0000313" key="9">
    <source>
        <dbReference type="EMBL" id="UOF02695.1"/>
    </source>
</evidence>
<dbReference type="SUPFAM" id="SSF54791">
    <property type="entry name" value="Eukaryotic type KH-domain (KH-domain type I)"/>
    <property type="match status" value="1"/>
</dbReference>
<evidence type="ECO:0000256" key="6">
    <source>
        <dbReference type="NCBIfam" id="TIGR03319"/>
    </source>
</evidence>
<keyword evidence="5" id="KW-1003">Cell membrane</keyword>
<accession>A0ABY4CKC2</accession>
<feature type="coiled-coil region" evidence="7">
    <location>
        <begin position="34"/>
        <end position="133"/>
    </location>
</feature>
<evidence type="ECO:0000256" key="4">
    <source>
        <dbReference type="ARBA" id="ARBA00022884"/>
    </source>
</evidence>
<feature type="domain" description="HD" evidence="8">
    <location>
        <begin position="337"/>
        <end position="430"/>
    </location>
</feature>
<organism evidence="9 10">
    <name type="scientific">Bdellovibrio reynosensis</name>
    <dbReference type="NCBI Taxonomy" id="2835041"/>
    <lineage>
        <taxon>Bacteria</taxon>
        <taxon>Pseudomonadati</taxon>
        <taxon>Bdellovibrionota</taxon>
        <taxon>Bdellovibrionia</taxon>
        <taxon>Bdellovibrionales</taxon>
        <taxon>Pseudobdellovibrionaceae</taxon>
        <taxon>Bdellovibrio</taxon>
    </lineage>
</organism>
<evidence type="ECO:0000259" key="8">
    <source>
        <dbReference type="PROSITE" id="PS51831"/>
    </source>
</evidence>
<dbReference type="SMART" id="SM00322">
    <property type="entry name" value="KH"/>
    <property type="match status" value="1"/>
</dbReference>
<keyword evidence="4 5" id="KW-0694">RNA-binding</keyword>
<keyword evidence="7" id="KW-0175">Coiled coil</keyword>
<dbReference type="CDD" id="cd22431">
    <property type="entry name" value="KH-I_RNaseY"/>
    <property type="match status" value="1"/>
</dbReference>
<evidence type="ECO:0000256" key="3">
    <source>
        <dbReference type="ARBA" id="ARBA00022801"/>
    </source>
</evidence>
<gene>
    <name evidence="5 9" type="primary">rny</name>
    <name evidence="9" type="ORF">MNR06_07000</name>
</gene>
<dbReference type="Gene3D" id="1.10.3210.10">
    <property type="entry name" value="Hypothetical protein af1432"/>
    <property type="match status" value="1"/>
</dbReference>
<feature type="transmembrane region" description="Helical" evidence="5">
    <location>
        <begin position="6"/>
        <end position="24"/>
    </location>
</feature>
<dbReference type="PANTHER" id="PTHR12826">
    <property type="entry name" value="RIBONUCLEASE Y"/>
    <property type="match status" value="1"/>
</dbReference>
<keyword evidence="3 5" id="KW-0378">Hydrolase</keyword>
<dbReference type="PANTHER" id="PTHR12826:SF15">
    <property type="entry name" value="RIBONUCLEASE Y"/>
    <property type="match status" value="1"/>
</dbReference>
<dbReference type="HAMAP" id="MF_00335">
    <property type="entry name" value="RNase_Y"/>
    <property type="match status" value="1"/>
</dbReference>
<evidence type="ECO:0000313" key="10">
    <source>
        <dbReference type="Proteomes" id="UP000830116"/>
    </source>
</evidence>
<dbReference type="Pfam" id="PF01966">
    <property type="entry name" value="HD"/>
    <property type="match status" value="1"/>
</dbReference>
<dbReference type="SUPFAM" id="SSF109604">
    <property type="entry name" value="HD-domain/PDEase-like"/>
    <property type="match status" value="1"/>
</dbReference>
<dbReference type="EMBL" id="CP093442">
    <property type="protein sequence ID" value="UOF02695.1"/>
    <property type="molecule type" value="Genomic_DNA"/>
</dbReference>
<evidence type="ECO:0000256" key="7">
    <source>
        <dbReference type="SAM" id="Coils"/>
    </source>
</evidence>
<keyword evidence="2 5" id="KW-0255">Endonuclease</keyword>
<comment type="subcellular location">
    <subcellularLocation>
        <location evidence="5">Cell membrane</location>
        <topology evidence="5">Single-pass membrane protein</topology>
    </subcellularLocation>
</comment>
<comment type="function">
    <text evidence="5">Endoribonuclease that initiates mRNA decay.</text>
</comment>
<keyword evidence="5" id="KW-0812">Transmembrane</keyword>
<evidence type="ECO:0000256" key="1">
    <source>
        <dbReference type="ARBA" id="ARBA00022722"/>
    </source>
</evidence>
<dbReference type="PROSITE" id="PS50084">
    <property type="entry name" value="KH_TYPE_1"/>
    <property type="match status" value="1"/>
</dbReference>
<dbReference type="PROSITE" id="PS51831">
    <property type="entry name" value="HD"/>
    <property type="match status" value="1"/>
</dbReference>
<dbReference type="InterPro" id="IPR006675">
    <property type="entry name" value="HDIG_dom"/>
</dbReference>
<dbReference type="InterPro" id="IPR036612">
    <property type="entry name" value="KH_dom_type_1_sf"/>
</dbReference>
<dbReference type="InterPro" id="IPR006674">
    <property type="entry name" value="HD_domain"/>
</dbReference>
<proteinExistence type="inferred from homology"/>
<keyword evidence="1 5" id="KW-0540">Nuclease</keyword>
<dbReference type="NCBIfam" id="TIGR00277">
    <property type="entry name" value="HDIG"/>
    <property type="match status" value="1"/>
</dbReference>
<keyword evidence="5" id="KW-0472">Membrane</keyword>
<keyword evidence="5" id="KW-1133">Transmembrane helix</keyword>
<protein>
    <recommendedName>
        <fullName evidence="5 6">Ribonuclease Y</fullName>
        <shortName evidence="5">RNase Y</shortName>
        <ecNumber evidence="5 6">3.1.-.-</ecNumber>
    </recommendedName>
</protein>
<dbReference type="Gene3D" id="3.30.1370.10">
    <property type="entry name" value="K Homology domain, type 1"/>
    <property type="match status" value="1"/>
</dbReference>
<reference evidence="9" key="1">
    <citation type="submission" date="2022-03" db="EMBL/GenBank/DDBJ databases">
        <title>Genome Identification and Characterization of new species Bdellovibrio reynosense LBG001 sp. nov. from a Mexico soil sample.</title>
        <authorList>
            <person name="Camilli A."/>
            <person name="Ajao Y."/>
            <person name="Guo X."/>
        </authorList>
    </citation>
    <scope>NUCLEOTIDE SEQUENCE</scope>
    <source>
        <strain evidence="9">LBG001</strain>
    </source>
</reference>
<sequence length="521" mass="58549">MELVITALISIIVGGAIVFVVKRIQDENKKKSARVEAERIVNKAKSEAAKIKKDSETKAKDFEVRARKNVEADIHKQKSTVKNKESQLERRLKEIDDQFKAKMEENERYLNTLKDREEKIAISENRIKDLEKKGEAQIGELKQKLESVAAMTQDEARRQLLSALEDEAKQEAAKKIAQIEEEAHKESDKKAKRILATALSRFASEYTSERTVSVLALPNDEMKGKIIGREGRNIRTLEALCGVDLIVDDTPEAVVISGFDPVRRELARKTIEKLMEDGRVHPARIEEVVEKQRSELMKSIKEEGERHVMELGIPNMHPELIKIIGGLKYRSYQGQNALNQALEVANIAGLLAGEVGVNVKQARRAGLLHNIGKAIDHTAEGSYAFVGAEYAKKYNESEDVCHAIRSHDEEEKPHSILAWIVHAAYILSSSRPGARRPQMDSFIHRLEDLESIGNSFDGVLKTLALQAGKDVRVLVESSKVTDDQAVMLSRDIARKIEREMPQAGTIKITVVRETRSVEHAR</sequence>
<dbReference type="Pfam" id="PF00013">
    <property type="entry name" value="KH_1"/>
    <property type="match status" value="1"/>
</dbReference>
<comment type="similarity">
    <text evidence="5">Belongs to the RNase Y family.</text>
</comment>
<dbReference type="InterPro" id="IPR004087">
    <property type="entry name" value="KH_dom"/>
</dbReference>
<dbReference type="Pfam" id="PF12072">
    <property type="entry name" value="RNase_Y_N"/>
    <property type="match status" value="1"/>
</dbReference>
<evidence type="ECO:0000256" key="2">
    <source>
        <dbReference type="ARBA" id="ARBA00022759"/>
    </source>
</evidence>